<feature type="transmembrane region" description="Helical" evidence="1">
    <location>
        <begin position="146"/>
        <end position="164"/>
    </location>
</feature>
<keyword evidence="1" id="KW-1133">Transmembrane helix</keyword>
<dbReference type="InterPro" id="IPR015672">
    <property type="entry name" value="GPHR/GTG"/>
</dbReference>
<comment type="caution">
    <text evidence="3">The sequence shown here is derived from an EMBL/GenBank/DDBJ whole genome shotgun (WGS) entry which is preliminary data.</text>
</comment>
<sequence>MASPYSILPFAAVFIAIDAITVKSVLPKRNPTLHHADKEALAGQDMSKSGEPLSERRLVYESRSFGEVASALVFGTISALSSTMVLLTVAKFANLIDAPSESQAYQVIQTSLIGLLFVLAPYLQFRFLVVGAHWIFTSANWRRLNWAARGIQLFLIGTCSFIFWRLGRTALFTFAMTLQTLLYGFTLLNAVSKPYFDELLRNSVLLLAFLTGISALSILWHTASVSWKRHNITESTLAAALSELTEVREMLFPKRNVLRVLEAKERDSAPKYLLQPRWMKSFSFQRKQDEEAASLRVEVSDLEARETFLTSSLALMRSQHADITHTSSTIKKILQPWFLLMIYCFYRVILAPLALGWRTSFLPRNVPYDPLNLLCGAFLHAKLPGYSALFWASTLNIGLCSVILVAGVNPVIAAFHHVARWIPGLLKHATADIKLALGHVSAIFVISGLFYLRNMPMLMPTEKSGDEPSNIMSFEYWFLAGSAMSALAVGLSHKTHFGGAREQRRSSHDADLGGIKIM</sequence>
<accession>A0A151GKK3</accession>
<dbReference type="PANTHER" id="PTHR15948:SF0">
    <property type="entry name" value="GOLGI PH REGULATOR A-RELATED"/>
    <property type="match status" value="1"/>
</dbReference>
<keyword evidence="1" id="KW-0472">Membrane</keyword>
<organism evidence="3 4">
    <name type="scientific">Drechmeria coniospora</name>
    <name type="common">Nematophagous fungus</name>
    <name type="synonym">Meria coniospora</name>
    <dbReference type="NCBI Taxonomy" id="98403"/>
    <lineage>
        <taxon>Eukaryota</taxon>
        <taxon>Fungi</taxon>
        <taxon>Dikarya</taxon>
        <taxon>Ascomycota</taxon>
        <taxon>Pezizomycotina</taxon>
        <taxon>Sordariomycetes</taxon>
        <taxon>Hypocreomycetidae</taxon>
        <taxon>Hypocreales</taxon>
        <taxon>Ophiocordycipitaceae</taxon>
        <taxon>Drechmeria</taxon>
    </lineage>
</organism>
<evidence type="ECO:0000256" key="1">
    <source>
        <dbReference type="SAM" id="Phobius"/>
    </source>
</evidence>
<feature type="transmembrane region" description="Helical" evidence="1">
    <location>
        <begin position="337"/>
        <end position="357"/>
    </location>
</feature>
<feature type="transmembrane region" description="Helical" evidence="1">
    <location>
        <begin position="111"/>
        <end position="134"/>
    </location>
</feature>
<feature type="transmembrane region" description="Helical" evidence="1">
    <location>
        <begin position="171"/>
        <end position="191"/>
    </location>
</feature>
<evidence type="ECO:0000313" key="4">
    <source>
        <dbReference type="Proteomes" id="UP000076580"/>
    </source>
</evidence>
<protein>
    <recommendedName>
        <fullName evidence="2">Abscisic acid G-protein coupled receptor-like domain-containing protein</fullName>
    </recommendedName>
</protein>
<reference evidence="3 4" key="1">
    <citation type="journal article" date="2016" name="Sci. Rep.">
        <title>Insights into Adaptations to a Near-Obligate Nematode Endoparasitic Lifestyle from the Finished Genome of Drechmeria coniospora.</title>
        <authorList>
            <person name="Zhang L."/>
            <person name="Zhou Z."/>
            <person name="Guo Q."/>
            <person name="Fokkens L."/>
            <person name="Miskei M."/>
            <person name="Pocsi I."/>
            <person name="Zhang W."/>
            <person name="Chen M."/>
            <person name="Wang L."/>
            <person name="Sun Y."/>
            <person name="Donzelli B.G."/>
            <person name="Gibson D.M."/>
            <person name="Nelson D.R."/>
            <person name="Luo J.G."/>
            <person name="Rep M."/>
            <person name="Liu H."/>
            <person name="Yang S."/>
            <person name="Wang J."/>
            <person name="Krasnoff S.B."/>
            <person name="Xu Y."/>
            <person name="Molnar I."/>
            <person name="Lin M."/>
        </authorList>
    </citation>
    <scope>NUCLEOTIDE SEQUENCE [LARGE SCALE GENOMIC DNA]</scope>
    <source>
        <strain evidence="3 4">ARSEF 6962</strain>
    </source>
</reference>
<feature type="transmembrane region" description="Helical" evidence="1">
    <location>
        <begin position="435"/>
        <end position="454"/>
    </location>
</feature>
<dbReference type="GeneID" id="63717289"/>
<gene>
    <name evidence="3" type="ORF">DCS_04646</name>
</gene>
<dbReference type="RefSeq" id="XP_040656986.1">
    <property type="nucleotide sequence ID" value="XM_040801953.1"/>
</dbReference>
<feature type="domain" description="Abscisic acid G-protein coupled receptor-like" evidence="2">
    <location>
        <begin position="337"/>
        <end position="491"/>
    </location>
</feature>
<dbReference type="Pfam" id="PF12430">
    <property type="entry name" value="ABA_GPCR"/>
    <property type="match status" value="1"/>
</dbReference>
<name>A0A151GKK3_DRECN</name>
<proteinExistence type="predicted"/>
<feature type="transmembrane region" description="Helical" evidence="1">
    <location>
        <begin position="388"/>
        <end position="415"/>
    </location>
</feature>
<dbReference type="Proteomes" id="UP000076580">
    <property type="component" value="Chromosome 02"/>
</dbReference>
<feature type="transmembrane region" description="Helical" evidence="1">
    <location>
        <begin position="7"/>
        <end position="26"/>
    </location>
</feature>
<evidence type="ECO:0000313" key="3">
    <source>
        <dbReference type="EMBL" id="KYK57634.1"/>
    </source>
</evidence>
<dbReference type="PANTHER" id="PTHR15948">
    <property type="entry name" value="G-PROTEIN COUPLED RECEPTOR 89-RELATED"/>
    <property type="match status" value="1"/>
</dbReference>
<dbReference type="InParanoid" id="A0A151GKK3"/>
<feature type="transmembrane region" description="Helical" evidence="1">
    <location>
        <begin position="474"/>
        <end position="491"/>
    </location>
</feature>
<dbReference type="AlphaFoldDB" id="A0A151GKK3"/>
<keyword evidence="4" id="KW-1185">Reference proteome</keyword>
<keyword evidence="1" id="KW-0812">Transmembrane</keyword>
<dbReference type="InterPro" id="IPR025969">
    <property type="entry name" value="ABA_GPCR_dom"/>
</dbReference>
<evidence type="ECO:0000259" key="2">
    <source>
        <dbReference type="Pfam" id="PF12430"/>
    </source>
</evidence>
<feature type="transmembrane region" description="Helical" evidence="1">
    <location>
        <begin position="68"/>
        <end position="90"/>
    </location>
</feature>
<dbReference type="EMBL" id="LAYC01000002">
    <property type="protein sequence ID" value="KYK57634.1"/>
    <property type="molecule type" value="Genomic_DNA"/>
</dbReference>
<feature type="transmembrane region" description="Helical" evidence="1">
    <location>
        <begin position="203"/>
        <end position="220"/>
    </location>
</feature>